<feature type="transmembrane region" description="Helical" evidence="1">
    <location>
        <begin position="69"/>
        <end position="93"/>
    </location>
</feature>
<keyword evidence="1" id="KW-0472">Membrane</keyword>
<protein>
    <submittedName>
        <fullName evidence="2">Uncharacterized protein</fullName>
    </submittedName>
</protein>
<reference evidence="2 3" key="1">
    <citation type="submission" date="2018-10" db="EMBL/GenBank/DDBJ databases">
        <title>Genome assembly for a Yunnan-Guizhou Plateau 3E fish, Anabarilius grahami (Regan), and its evolutionary and genetic applications.</title>
        <authorList>
            <person name="Jiang W."/>
        </authorList>
    </citation>
    <scope>NUCLEOTIDE SEQUENCE [LARGE SCALE GENOMIC DNA]</scope>
    <source>
        <strain evidence="2">AG-KIZ</strain>
        <tissue evidence="2">Muscle</tissue>
    </source>
</reference>
<accession>A0A3N0Y597</accession>
<organism evidence="2 3">
    <name type="scientific">Anabarilius grahami</name>
    <name type="common">Kanglang fish</name>
    <name type="synonym">Barilius grahami</name>
    <dbReference type="NCBI Taxonomy" id="495550"/>
    <lineage>
        <taxon>Eukaryota</taxon>
        <taxon>Metazoa</taxon>
        <taxon>Chordata</taxon>
        <taxon>Craniata</taxon>
        <taxon>Vertebrata</taxon>
        <taxon>Euteleostomi</taxon>
        <taxon>Actinopterygii</taxon>
        <taxon>Neopterygii</taxon>
        <taxon>Teleostei</taxon>
        <taxon>Ostariophysi</taxon>
        <taxon>Cypriniformes</taxon>
        <taxon>Xenocyprididae</taxon>
        <taxon>Xenocypridinae</taxon>
        <taxon>Xenocypridinae incertae sedis</taxon>
        <taxon>Anabarilius</taxon>
    </lineage>
</organism>
<evidence type="ECO:0000256" key="1">
    <source>
        <dbReference type="SAM" id="Phobius"/>
    </source>
</evidence>
<proteinExistence type="predicted"/>
<name>A0A3N0Y597_ANAGA</name>
<evidence type="ECO:0000313" key="2">
    <source>
        <dbReference type="EMBL" id="ROL41372.1"/>
    </source>
</evidence>
<keyword evidence="3" id="KW-1185">Reference proteome</keyword>
<dbReference type="AlphaFoldDB" id="A0A3N0Y597"/>
<dbReference type="EMBL" id="RJVU01051648">
    <property type="protein sequence ID" value="ROL41372.1"/>
    <property type="molecule type" value="Genomic_DNA"/>
</dbReference>
<feature type="transmembrane region" description="Helical" evidence="1">
    <location>
        <begin position="32"/>
        <end position="57"/>
    </location>
</feature>
<comment type="caution">
    <text evidence="2">The sequence shown here is derived from an EMBL/GenBank/DDBJ whole genome shotgun (WGS) entry which is preliminary data.</text>
</comment>
<keyword evidence="1" id="KW-0812">Transmembrane</keyword>
<gene>
    <name evidence="2" type="ORF">DPX16_6770</name>
</gene>
<sequence length="176" mass="19703">MPKRDDVTSSQQKPLSPFDQYVVSNFMMIRPMIMGGVTHIVLMVCDALVIVISIIVASTSCECCRTKPLWTGIILVVCDILICILSAIVASTIGDKCCYCCRRLETTMETTNPEETLACTPSQDNVWHYKRNRASVIVQNTVIVPDSAALPTVYSSVRYVLPSEHDQARMSYFEER</sequence>
<evidence type="ECO:0000313" key="3">
    <source>
        <dbReference type="Proteomes" id="UP000281406"/>
    </source>
</evidence>
<dbReference type="Proteomes" id="UP000281406">
    <property type="component" value="Unassembled WGS sequence"/>
</dbReference>
<keyword evidence="1" id="KW-1133">Transmembrane helix</keyword>